<dbReference type="InterPro" id="IPR014440">
    <property type="entry name" value="HCCAis_GSTk"/>
</dbReference>
<evidence type="ECO:0000313" key="7">
    <source>
        <dbReference type="EMBL" id="CEO96572.1"/>
    </source>
</evidence>
<dbReference type="Proteomes" id="UP000290189">
    <property type="component" value="Unassembled WGS sequence"/>
</dbReference>
<dbReference type="GO" id="GO:0004364">
    <property type="term" value="F:glutathione transferase activity"/>
    <property type="evidence" value="ECO:0007669"/>
    <property type="project" value="UniProtKB-UniRule"/>
</dbReference>
<reference evidence="8 10" key="2">
    <citation type="submission" date="2018-03" db="EMBL/GenBank/DDBJ databases">
        <authorList>
            <person name="Fogelqvist J."/>
        </authorList>
    </citation>
    <scope>NUCLEOTIDE SEQUENCE [LARGE SCALE GENOMIC DNA]</scope>
</reference>
<evidence type="ECO:0000259" key="6">
    <source>
        <dbReference type="Pfam" id="PF01323"/>
    </source>
</evidence>
<dbReference type="GO" id="GO:0006749">
    <property type="term" value="P:glutathione metabolic process"/>
    <property type="evidence" value="ECO:0007669"/>
    <property type="project" value="TreeGrafter"/>
</dbReference>
<feature type="active site" description="Nucleophile" evidence="5">
    <location>
        <position position="12"/>
    </location>
</feature>
<dbReference type="GO" id="GO:0005777">
    <property type="term" value="C:peroxisome"/>
    <property type="evidence" value="ECO:0007669"/>
    <property type="project" value="TreeGrafter"/>
</dbReference>
<dbReference type="GO" id="GO:0004602">
    <property type="term" value="F:glutathione peroxidase activity"/>
    <property type="evidence" value="ECO:0007669"/>
    <property type="project" value="TreeGrafter"/>
</dbReference>
<evidence type="ECO:0000313" key="9">
    <source>
        <dbReference type="Proteomes" id="UP000039324"/>
    </source>
</evidence>
<dbReference type="PIRSF" id="PIRSF006386">
    <property type="entry name" value="HCCAis_GSTk"/>
    <property type="match status" value="1"/>
</dbReference>
<dbReference type="SUPFAM" id="SSF52833">
    <property type="entry name" value="Thioredoxin-like"/>
    <property type="match status" value="1"/>
</dbReference>
<evidence type="ECO:0000256" key="3">
    <source>
        <dbReference type="ARBA" id="ARBA00047960"/>
    </source>
</evidence>
<feature type="domain" description="DSBA-like thioredoxin" evidence="6">
    <location>
        <begin position="4"/>
        <end position="198"/>
    </location>
</feature>
<dbReference type="InterPro" id="IPR001853">
    <property type="entry name" value="DSBA-like_thioredoxin_dom"/>
</dbReference>
<evidence type="ECO:0000256" key="2">
    <source>
        <dbReference type="ARBA" id="ARBA00022679"/>
    </source>
</evidence>
<sequence>MASITMFYDVISPYSLLAFEILQRSGWSKTVAIEYVPVHLGGIMQATGNRPPITVAAKEPWMQKDLARSCREAGLPPFRMPEGFPMVSTLLAQRVLAAIPDNNDRARATSALFRASLQEGRRLDEAAVRQALASAGFPSDVTDKLVAAATSPGVKAKLQKQTEQALALGAFGAPTIIVKRPGAPDEFFFGSDRFHQIAPLVGQTWPIRKSKL</sequence>
<dbReference type="STRING" id="37360.A0A0G4IMZ7"/>
<dbReference type="InterPro" id="IPR051924">
    <property type="entry name" value="GST_Kappa/NadH"/>
</dbReference>
<proteinExistence type="inferred from homology"/>
<dbReference type="EMBL" id="OVEO01000003">
    <property type="protein sequence ID" value="SPQ94629.1"/>
    <property type="molecule type" value="Genomic_DNA"/>
</dbReference>
<dbReference type="Gene3D" id="3.40.30.10">
    <property type="entry name" value="Glutaredoxin"/>
    <property type="match status" value="1"/>
</dbReference>
<evidence type="ECO:0000256" key="5">
    <source>
        <dbReference type="PIRSR" id="PIRSR006386-1"/>
    </source>
</evidence>
<dbReference type="EMBL" id="CDSF01000068">
    <property type="protein sequence ID" value="CEO96572.1"/>
    <property type="molecule type" value="Genomic_DNA"/>
</dbReference>
<geneLocation type="mitochondrion" evidence="8"/>
<reference evidence="7 9" key="1">
    <citation type="submission" date="2015-02" db="EMBL/GenBank/DDBJ databases">
        <authorList>
            <person name="Chooi Y.-H."/>
        </authorList>
    </citation>
    <scope>NUCLEOTIDE SEQUENCE [LARGE SCALE GENOMIC DNA]</scope>
    <source>
        <strain evidence="7">E3</strain>
    </source>
</reference>
<organism evidence="7 9">
    <name type="scientific">Plasmodiophora brassicae</name>
    <name type="common">Clubroot disease agent</name>
    <dbReference type="NCBI Taxonomy" id="37360"/>
    <lineage>
        <taxon>Eukaryota</taxon>
        <taxon>Sar</taxon>
        <taxon>Rhizaria</taxon>
        <taxon>Endomyxa</taxon>
        <taxon>Phytomyxea</taxon>
        <taxon>Plasmodiophorida</taxon>
        <taxon>Plasmodiophoridae</taxon>
        <taxon>Plasmodiophora</taxon>
    </lineage>
</organism>
<gene>
    <name evidence="7" type="ORF">PBRA_005181</name>
    <name evidence="8" type="ORF">PLBR_LOCUS1844</name>
</gene>
<dbReference type="FunFam" id="3.40.30.10:FF:000096">
    <property type="entry name" value="Glutathione S-transferase kappa"/>
    <property type="match status" value="1"/>
</dbReference>
<accession>A0A0G4IMZ7</accession>
<dbReference type="PANTHER" id="PTHR42943:SF2">
    <property type="entry name" value="GLUTATHIONE S-TRANSFERASE KAPPA 1"/>
    <property type="match status" value="1"/>
</dbReference>
<dbReference type="InterPro" id="IPR036249">
    <property type="entry name" value="Thioredoxin-like_sf"/>
</dbReference>
<dbReference type="Pfam" id="PF01323">
    <property type="entry name" value="DSBA"/>
    <property type="match status" value="1"/>
</dbReference>
<evidence type="ECO:0000256" key="4">
    <source>
        <dbReference type="PIRNR" id="PIRNR006386"/>
    </source>
</evidence>
<keyword evidence="8" id="KW-0496">Mitochondrion</keyword>
<evidence type="ECO:0000313" key="10">
    <source>
        <dbReference type="Proteomes" id="UP000290189"/>
    </source>
</evidence>
<comment type="catalytic activity">
    <reaction evidence="3 4">
        <text>RX + glutathione = an S-substituted glutathione + a halide anion + H(+)</text>
        <dbReference type="Rhea" id="RHEA:16437"/>
        <dbReference type="ChEBI" id="CHEBI:15378"/>
        <dbReference type="ChEBI" id="CHEBI:16042"/>
        <dbReference type="ChEBI" id="CHEBI:17792"/>
        <dbReference type="ChEBI" id="CHEBI:57925"/>
        <dbReference type="ChEBI" id="CHEBI:90779"/>
        <dbReference type="EC" id="2.5.1.18"/>
    </reaction>
</comment>
<keyword evidence="9" id="KW-1185">Reference proteome</keyword>
<dbReference type="Proteomes" id="UP000039324">
    <property type="component" value="Unassembled WGS sequence"/>
</dbReference>
<dbReference type="EC" id="2.5.1.18" evidence="4"/>
<comment type="similarity">
    <text evidence="1 4">Belongs to the GST superfamily. Kappa family.</text>
</comment>
<protein>
    <recommendedName>
        <fullName evidence="4">Glutathione S-transferase kappa</fullName>
        <ecNumber evidence="4">2.5.1.18</ecNumber>
    </recommendedName>
</protein>
<dbReference type="OMA" id="ECTNSKG"/>
<evidence type="ECO:0000313" key="8">
    <source>
        <dbReference type="EMBL" id="SPQ94629.1"/>
    </source>
</evidence>
<dbReference type="AlphaFoldDB" id="A0A0G4IMZ7"/>
<keyword evidence="2 4" id="KW-0808">Transferase</keyword>
<dbReference type="PANTHER" id="PTHR42943">
    <property type="entry name" value="GLUTATHIONE S-TRANSFERASE KAPPA"/>
    <property type="match status" value="1"/>
</dbReference>
<name>A0A0G4IMZ7_PLABS</name>
<dbReference type="OrthoDB" id="4664297at2759"/>
<dbReference type="GO" id="GO:0005739">
    <property type="term" value="C:mitochondrion"/>
    <property type="evidence" value="ECO:0007669"/>
    <property type="project" value="TreeGrafter"/>
</dbReference>
<evidence type="ECO:0000256" key="1">
    <source>
        <dbReference type="ARBA" id="ARBA00006494"/>
    </source>
</evidence>